<proteinExistence type="inferred from homology"/>
<dbReference type="FunFam" id="3.90.550.10:FF:000011">
    <property type="entry name" value="3-deoxy-manno-octulosonate cytidylyltransferase"/>
    <property type="match status" value="1"/>
</dbReference>
<dbReference type="NCBIfam" id="NF003952">
    <property type="entry name" value="PRK05450.1-5"/>
    <property type="match status" value="1"/>
</dbReference>
<dbReference type="RefSeq" id="WP_077475550.1">
    <property type="nucleotide sequence ID" value="NZ_MLAH01000015.1"/>
</dbReference>
<keyword evidence="2 6" id="KW-0963">Cytoplasm</keyword>
<dbReference type="GO" id="GO:0033468">
    <property type="term" value="P:CMP-keto-3-deoxy-D-manno-octulosonic acid biosynthetic process"/>
    <property type="evidence" value="ECO:0007669"/>
    <property type="project" value="UniProtKB-UniRule"/>
</dbReference>
<dbReference type="EMBL" id="MLAH01000015">
    <property type="protein sequence ID" value="OOF86091.1"/>
    <property type="molecule type" value="Genomic_DNA"/>
</dbReference>
<dbReference type="STRING" id="1906745.BKG94_05525"/>
<reference evidence="7 8" key="1">
    <citation type="submission" date="2016-10" db="EMBL/GenBank/DDBJ databases">
        <title>Rodentibacter gen. nov. and new species.</title>
        <authorList>
            <person name="Christensen H."/>
        </authorList>
    </citation>
    <scope>NUCLEOTIDE SEQUENCE [LARGE SCALE GENOMIC DNA]</scope>
    <source>
        <strain evidence="7 8">Ppn157</strain>
    </source>
</reference>
<evidence type="ECO:0000256" key="5">
    <source>
        <dbReference type="ARBA" id="ARBA00022985"/>
    </source>
</evidence>
<dbReference type="PANTHER" id="PTHR42866:SF2">
    <property type="entry name" value="3-DEOXY-MANNO-OCTULOSONATE CYTIDYLYLTRANSFERASE, MITOCHONDRIAL"/>
    <property type="match status" value="1"/>
</dbReference>
<comment type="catalytic activity">
    <reaction evidence="6">
        <text>3-deoxy-alpha-D-manno-oct-2-ulosonate + CTP = CMP-3-deoxy-beta-D-manno-octulosonate + diphosphate</text>
        <dbReference type="Rhea" id="RHEA:23448"/>
        <dbReference type="ChEBI" id="CHEBI:33019"/>
        <dbReference type="ChEBI" id="CHEBI:37563"/>
        <dbReference type="ChEBI" id="CHEBI:85986"/>
        <dbReference type="ChEBI" id="CHEBI:85987"/>
        <dbReference type="EC" id="2.7.7.38"/>
    </reaction>
</comment>
<evidence type="ECO:0000256" key="6">
    <source>
        <dbReference type="HAMAP-Rule" id="MF_00057"/>
    </source>
</evidence>
<dbReference type="AlphaFoldDB" id="A0A1V3L898"/>
<dbReference type="GO" id="GO:0008690">
    <property type="term" value="F:3-deoxy-manno-octulosonate cytidylyltransferase activity"/>
    <property type="evidence" value="ECO:0007669"/>
    <property type="project" value="UniProtKB-UniRule"/>
</dbReference>
<comment type="pathway">
    <text evidence="6">Nucleotide-sugar biosynthesis; CMP-3-deoxy-D-manno-octulosonate biosynthesis; CMP-3-deoxy-D-manno-octulosonate from 3-deoxy-D-manno-octulosonate and CTP: step 1/1.</text>
</comment>
<accession>A0A1V3L898</accession>
<dbReference type="EC" id="2.7.7.38" evidence="6"/>
<dbReference type="InterPro" id="IPR003329">
    <property type="entry name" value="Cytidylyl_trans"/>
</dbReference>
<dbReference type="NCBIfam" id="NF009905">
    <property type="entry name" value="PRK13368.1"/>
    <property type="match status" value="1"/>
</dbReference>
<comment type="similarity">
    <text evidence="6">Belongs to the KdsB family.</text>
</comment>
<evidence type="ECO:0000256" key="3">
    <source>
        <dbReference type="ARBA" id="ARBA00022679"/>
    </source>
</evidence>
<keyword evidence="5 6" id="KW-0448">Lipopolysaccharide biosynthesis</keyword>
<gene>
    <name evidence="6" type="primary">kdsB</name>
    <name evidence="7" type="ORF">BKG93_03830</name>
</gene>
<dbReference type="CDD" id="cd02517">
    <property type="entry name" value="CMP-KDO-Synthetase"/>
    <property type="match status" value="1"/>
</dbReference>
<dbReference type="NCBIfam" id="NF003950">
    <property type="entry name" value="PRK05450.1-3"/>
    <property type="match status" value="1"/>
</dbReference>
<comment type="function">
    <text evidence="6">Activates KDO (a required 8-carbon sugar) for incorporation into bacterial lipopolysaccharide in Gram-negative bacteria.</text>
</comment>
<dbReference type="NCBIfam" id="TIGR00466">
    <property type="entry name" value="kdsB"/>
    <property type="match status" value="1"/>
</dbReference>
<dbReference type="UniPathway" id="UPA00358">
    <property type="reaction ID" value="UER00476"/>
</dbReference>
<dbReference type="Proteomes" id="UP000189549">
    <property type="component" value="Unassembled WGS sequence"/>
</dbReference>
<dbReference type="Pfam" id="PF02348">
    <property type="entry name" value="CTP_transf_3"/>
    <property type="match status" value="1"/>
</dbReference>
<keyword evidence="3 6" id="KW-0808">Transferase</keyword>
<organism evidence="7 8">
    <name type="scientific">Rodentibacter ratti</name>
    <dbReference type="NCBI Taxonomy" id="1906745"/>
    <lineage>
        <taxon>Bacteria</taxon>
        <taxon>Pseudomonadati</taxon>
        <taxon>Pseudomonadota</taxon>
        <taxon>Gammaproteobacteria</taxon>
        <taxon>Pasteurellales</taxon>
        <taxon>Pasteurellaceae</taxon>
        <taxon>Rodentibacter</taxon>
    </lineage>
</organism>
<comment type="caution">
    <text evidence="7">The sequence shown here is derived from an EMBL/GenBank/DDBJ whole genome shotgun (WGS) entry which is preliminary data.</text>
</comment>
<dbReference type="HAMAP" id="MF_00057">
    <property type="entry name" value="KdsB"/>
    <property type="match status" value="1"/>
</dbReference>
<keyword evidence="4 6" id="KW-0548">Nucleotidyltransferase</keyword>
<evidence type="ECO:0000313" key="8">
    <source>
        <dbReference type="Proteomes" id="UP000189549"/>
    </source>
</evidence>
<dbReference type="InterPro" id="IPR004528">
    <property type="entry name" value="KdsB"/>
</dbReference>
<dbReference type="InterPro" id="IPR029044">
    <property type="entry name" value="Nucleotide-diphossugar_trans"/>
</dbReference>
<evidence type="ECO:0000256" key="1">
    <source>
        <dbReference type="ARBA" id="ARBA00004370"/>
    </source>
</evidence>
<sequence length="254" mass="28305">MSFTVIIPARFASSRLPGKPLAEIAGKPMIQYVFEKAQQSGANRVIIATDNEKVATVAQGFGAEVCMTSEHHNSGTERLAEVVEKLAISDDEIIVNIQGDEPLIPPVIVRQVAENLAKFEVNMATLAVKIHEAEELFNPNVVKVLTDKDGYVLYFSRSVIPYDRDQFMGLQDITKATLANVYLRHIGLYAYRAGFIKKYVQWAPTQLENLEKLEQLRVLWNGERIHVELAKEVPAVGVDTAEDLEKVRSILAAN</sequence>
<dbReference type="SUPFAM" id="SSF53448">
    <property type="entry name" value="Nucleotide-diphospho-sugar transferases"/>
    <property type="match status" value="1"/>
</dbReference>
<name>A0A1V3L898_9PAST</name>
<dbReference type="Gene3D" id="3.90.550.10">
    <property type="entry name" value="Spore Coat Polysaccharide Biosynthesis Protein SpsA, Chain A"/>
    <property type="match status" value="1"/>
</dbReference>
<protein>
    <recommendedName>
        <fullName evidence="6">3-deoxy-manno-octulosonate cytidylyltransferase</fullName>
        <ecNumber evidence="6">2.7.7.38</ecNumber>
    </recommendedName>
    <alternativeName>
        <fullName evidence="6">CMP-2-keto-3-deoxyoctulosonic acid synthase</fullName>
        <shortName evidence="6">CKS</shortName>
        <shortName evidence="6">CMP-KDO synthase</shortName>
    </alternativeName>
</protein>
<comment type="subcellular location">
    <subcellularLocation>
        <location evidence="6">Cytoplasm</location>
    </subcellularLocation>
    <subcellularLocation>
        <location evidence="1">Membrane</location>
    </subcellularLocation>
</comment>
<evidence type="ECO:0000256" key="2">
    <source>
        <dbReference type="ARBA" id="ARBA00022490"/>
    </source>
</evidence>
<dbReference type="PANTHER" id="PTHR42866">
    <property type="entry name" value="3-DEOXY-MANNO-OCTULOSONATE CYTIDYLYLTRANSFERASE"/>
    <property type="match status" value="1"/>
</dbReference>
<dbReference type="GO" id="GO:0005829">
    <property type="term" value="C:cytosol"/>
    <property type="evidence" value="ECO:0007669"/>
    <property type="project" value="TreeGrafter"/>
</dbReference>
<evidence type="ECO:0000256" key="4">
    <source>
        <dbReference type="ARBA" id="ARBA00022695"/>
    </source>
</evidence>
<dbReference type="GO" id="GO:0016020">
    <property type="term" value="C:membrane"/>
    <property type="evidence" value="ECO:0007669"/>
    <property type="project" value="UniProtKB-SubCell"/>
</dbReference>
<evidence type="ECO:0000313" key="7">
    <source>
        <dbReference type="EMBL" id="OOF86091.1"/>
    </source>
</evidence>
<dbReference type="GO" id="GO:0009103">
    <property type="term" value="P:lipopolysaccharide biosynthetic process"/>
    <property type="evidence" value="ECO:0007669"/>
    <property type="project" value="UniProtKB-UniRule"/>
</dbReference>